<dbReference type="GO" id="GO:0034498">
    <property type="term" value="P:early endosome to Golgi transport"/>
    <property type="evidence" value="ECO:0007669"/>
    <property type="project" value="EnsemblFungi"/>
</dbReference>
<dbReference type="GO" id="GO:0006891">
    <property type="term" value="P:intra-Golgi vesicle-mediated transport"/>
    <property type="evidence" value="ECO:0007669"/>
    <property type="project" value="EnsemblFungi"/>
</dbReference>
<dbReference type="GeneID" id="34683569"/>
<keyword evidence="3" id="KW-0333">Golgi apparatus</keyword>
<dbReference type="OrthoDB" id="10256906at2759"/>
<dbReference type="PANTHER" id="PTHR13251">
    <property type="entry name" value="EPILEPSY HOLOPROSENCEPHALY CANDIDATE 1/TMEM1"/>
    <property type="match status" value="1"/>
</dbReference>
<evidence type="ECO:0000313" key="8">
    <source>
        <dbReference type="EMBL" id="CEP60195.1"/>
    </source>
</evidence>
<reference evidence="8 9" key="1">
    <citation type="submission" date="2014-12" db="EMBL/GenBank/DDBJ databases">
        <authorList>
            <person name="Neuveglise Cecile"/>
        </authorList>
    </citation>
    <scope>NUCLEOTIDE SEQUENCE [LARGE SCALE GENOMIC DNA]</scope>
    <source>
        <strain evidence="8 9">CBS 12615</strain>
    </source>
</reference>
<dbReference type="Pfam" id="PF24966">
    <property type="entry name" value="Ig_TR130_2nd"/>
    <property type="match status" value="1"/>
</dbReference>
<dbReference type="InterPro" id="IPR056913">
    <property type="entry name" value="TRAPPC10/Trs130_N"/>
</dbReference>
<dbReference type="HOGENOM" id="CLU_009596_0_0_1"/>
<dbReference type="GO" id="GO:0005085">
    <property type="term" value="F:guanyl-nucleotide exchange factor activity"/>
    <property type="evidence" value="ECO:0007669"/>
    <property type="project" value="EnsemblFungi"/>
</dbReference>
<evidence type="ECO:0000259" key="6">
    <source>
        <dbReference type="Pfam" id="PF24966"/>
    </source>
</evidence>
<evidence type="ECO:0000259" key="4">
    <source>
        <dbReference type="Pfam" id="PF12584"/>
    </source>
</evidence>
<dbReference type="AlphaFoldDB" id="A0A0C7MXJ9"/>
<dbReference type="GO" id="GO:0016236">
    <property type="term" value="P:macroautophagy"/>
    <property type="evidence" value="ECO:0007669"/>
    <property type="project" value="EnsemblFungi"/>
</dbReference>
<evidence type="ECO:0000256" key="2">
    <source>
        <dbReference type="ARBA" id="ARBA00022448"/>
    </source>
</evidence>
<keyword evidence="2" id="KW-0813">Transport</keyword>
<keyword evidence="9" id="KW-1185">Reference proteome</keyword>
<evidence type="ECO:0000256" key="1">
    <source>
        <dbReference type="ARBA" id="ARBA00004555"/>
    </source>
</evidence>
<name>A0A0C7MXJ9_9SACH</name>
<dbReference type="GO" id="GO:0005829">
    <property type="term" value="C:cytosol"/>
    <property type="evidence" value="ECO:0007669"/>
    <property type="project" value="GOC"/>
</dbReference>
<protein>
    <submittedName>
        <fullName evidence="8">LALA0S01e05160g1_1</fullName>
    </submittedName>
</protein>
<dbReference type="InterPro" id="IPR022233">
    <property type="entry name" value="TRAPPC10/Trs130_C"/>
</dbReference>
<dbReference type="PANTHER" id="PTHR13251:SF3">
    <property type="entry name" value="TRAFFICKING PROTEIN PARTICLE COMPLEX SUBUNIT 10"/>
    <property type="match status" value="1"/>
</dbReference>
<evidence type="ECO:0000256" key="3">
    <source>
        <dbReference type="ARBA" id="ARBA00023034"/>
    </source>
</evidence>
<feature type="domain" description="TRAPPC10/Trs130 C-terminal" evidence="4">
    <location>
        <begin position="980"/>
        <end position="1082"/>
    </location>
</feature>
<dbReference type="GO" id="GO:1990071">
    <property type="term" value="C:TRAPPII protein complex"/>
    <property type="evidence" value="ECO:0007669"/>
    <property type="project" value="EnsemblFungi"/>
</dbReference>
<feature type="domain" description="Trs130 second Ig-like" evidence="6">
    <location>
        <begin position="680"/>
        <end position="770"/>
    </location>
</feature>
<comment type="subcellular location">
    <subcellularLocation>
        <location evidence="1">Golgi apparatus</location>
    </subcellularLocation>
</comment>
<gene>
    <name evidence="8" type="ORF">LALA0_S01e05160g</name>
</gene>
<dbReference type="Proteomes" id="UP000054304">
    <property type="component" value="Unassembled WGS sequence"/>
</dbReference>
<evidence type="ECO:0000259" key="5">
    <source>
        <dbReference type="Pfam" id="PF23036"/>
    </source>
</evidence>
<accession>A0A0C7MXJ9</accession>
<dbReference type="InterPro" id="IPR056916">
    <property type="entry name" value="NTS_TR130"/>
</dbReference>
<feature type="domain" description="TRAPPC10/Trs130 N-terminal" evidence="5">
    <location>
        <begin position="11"/>
        <end position="247"/>
    </location>
</feature>
<dbReference type="EMBL" id="LN736360">
    <property type="protein sequence ID" value="CEP60195.1"/>
    <property type="molecule type" value="Genomic_DNA"/>
</dbReference>
<dbReference type="InterPro" id="IPR056915">
    <property type="entry name" value="Ig_TR130_2nd"/>
</dbReference>
<dbReference type="GO" id="GO:0005802">
    <property type="term" value="C:trans-Golgi network"/>
    <property type="evidence" value="ECO:0007669"/>
    <property type="project" value="EnsemblFungi"/>
</dbReference>
<feature type="domain" description="Trs130 NTS" evidence="7">
    <location>
        <begin position="308"/>
        <end position="537"/>
    </location>
</feature>
<dbReference type="STRING" id="1245769.A0A0C7MXJ9"/>
<dbReference type="InterPro" id="IPR045126">
    <property type="entry name" value="TRAPPC10/Trs130"/>
</dbReference>
<dbReference type="Pfam" id="PF12584">
    <property type="entry name" value="TRAPPC10"/>
    <property type="match status" value="1"/>
</dbReference>
<dbReference type="GO" id="GO:0032258">
    <property type="term" value="P:cytoplasm to vacuole targeting by the Cvt pathway"/>
    <property type="evidence" value="ECO:0007669"/>
    <property type="project" value="EnsemblFungi"/>
</dbReference>
<evidence type="ECO:0000259" key="7">
    <source>
        <dbReference type="Pfam" id="PF24967"/>
    </source>
</evidence>
<dbReference type="RefSeq" id="XP_022626440.1">
    <property type="nucleotide sequence ID" value="XM_022774333.1"/>
</dbReference>
<dbReference type="Pfam" id="PF23036">
    <property type="entry name" value="TRAPPC10_1st"/>
    <property type="match status" value="1"/>
</dbReference>
<evidence type="ECO:0000313" key="9">
    <source>
        <dbReference type="Proteomes" id="UP000054304"/>
    </source>
</evidence>
<organism evidence="8 9">
    <name type="scientific">Lachancea lanzarotensis</name>
    <dbReference type="NCBI Taxonomy" id="1245769"/>
    <lineage>
        <taxon>Eukaryota</taxon>
        <taxon>Fungi</taxon>
        <taxon>Dikarya</taxon>
        <taxon>Ascomycota</taxon>
        <taxon>Saccharomycotina</taxon>
        <taxon>Saccharomycetes</taxon>
        <taxon>Saccharomycetales</taxon>
        <taxon>Saccharomycetaceae</taxon>
        <taxon>Lachancea</taxon>
    </lineage>
</organism>
<dbReference type="Pfam" id="PF24967">
    <property type="entry name" value="NTS_TR130"/>
    <property type="match status" value="1"/>
</dbReference>
<sequence>MDVSISQNLIKFSYFDPFNVFDSVRKELEDRLPFKNLHWKPLNENLRTISNLPVGIVGETDDKTSSESSITPVILFLVINCTSIDEYRAKVRPLVRQWLPSSGGSLEENGSIFGMPVKRIALLHTNSGVTGGNLFKTLSFSEKFSKDFPFLTAIEIKSIYKSEKERTDFWNGTLTQLRRYTMEIFEQRLAYMETQRHNIATGDKGHLAAVQENILNLFLSFHLNDEASRELESLKSTLFQNLEPAAPVGELEIPFQILQTNDTTTSNSFTMDLADQKYSTTQGLNKFFFLKQCELIQCTHVQAARNARLFQLTKSFLKTISKHFRGSPPLTDFKWSFVESLLKSSTFDPEEPISYREILADLKIIQRDCWIDLAYSSKGFKILHRTYPANGSKTQLKDLDATFKDEETFHKSYLSATKEIITLLNSHKSKKYRTVDLLSVEVGLLHYQRKEYQMAISILHPCHEYYKDSSWNLLAFHLLECFIDCLMNCPNLDTLAIGDENVPVPTVLSNSILNLLTSTKTNELKSYWWDRFIEINEGCEGSLIYPLTNLFEFQIQKKLIVTKPNHFGLMVKITNAKIPKSVVVKNMQLLLKNEDGEFLKFQRQDVTVEPGENAVFLECTRIFFGLSRIVSLTSSVGNTIFCQEFDSDDERFLELDRPIEARNFEVIAAPSNQFEIAKSSIKLNYFNKEKVTEFKLVLTALEKKSETPLSFDKGGSKFSYVIHDFDESHVDLFGLPSGDFQLKQELTFKTSEYPEEEFYQRDVKDIKCTLPVSVSVEDILLDGAFYFKFLINSSSFSEPILLHRSDLVSLKPEKYNVSGGFKPKSSLLVKNSEIDTCYSFFHVSTQPPARFASEDLFHLKIVFNKLKDQLDHLVTNAILIQGNPELASKMDLHRDTWNSMVLTRLVYDYALFENTFLLRILPNESHLNDLMILFKSKIHDKQFLNASTSCLEEIQKGFQFSRLEIVEYTKDLATSILLVPVTLPQIDHFFSVNLNREIDSESTLALGQVVPFTICVTDAVAGWQAQAKDNNEHVLELFNSNEWLIDGKRRYSLKDGQHVQKINMIPLRKGYLKFPKVEITKTGRKISEVYYCNSNEVTLVV</sequence>
<dbReference type="GO" id="GO:0005769">
    <property type="term" value="C:early endosome"/>
    <property type="evidence" value="ECO:0007669"/>
    <property type="project" value="EnsemblFungi"/>
</dbReference>
<proteinExistence type="predicted"/>